<feature type="domain" description="Fe2OG dioxygenase" evidence="6">
    <location>
        <begin position="220"/>
        <end position="339"/>
    </location>
</feature>
<evidence type="ECO:0000313" key="9">
    <source>
        <dbReference type="Proteomes" id="UP000008810"/>
    </source>
</evidence>
<dbReference type="GeneID" id="100821517"/>
<dbReference type="InterPro" id="IPR026992">
    <property type="entry name" value="DIOX_N"/>
</dbReference>
<dbReference type="GO" id="GO:0046872">
    <property type="term" value="F:metal ion binding"/>
    <property type="evidence" value="ECO:0007669"/>
    <property type="project" value="UniProtKB-KW"/>
</dbReference>
<keyword evidence="2 5" id="KW-0479">Metal-binding</keyword>
<sequence length="397" mass="41656">MAAAAATDDYDAATALAEFHATRGGVLGLIDSGAIAAAAAIPPLFLAPNSRLCSPPIAPSTFVIPTVDLSLPRPSLVAAVRAAAQSCGFFYVTNHGILESVVSSAVSAVRAFHELPLAVRSSFYSPTPVDGVLYYTMPNDPPRRAADPEALPVLPWRDTLIVSVSPGAGAGGGIERLPSECRDALKEYRDAVSELGKETLSGLLSEAMGVGAGRMESAVAPETALMACHYYLPCPEPARVVGSLNHTDAWLFAVLAQDEVGGLMARVAAVVPTGAGAGDEEDQGEQQWVEVPKVAGALLVNVGDVLKVLSNDGFRSVLHEVRIKSREEARASVAVFFNPGDSAAVVGPLPELVKAGETARYRSFTVAEFMAARKELGHGGAWVERFRACEQEKQPLI</sequence>
<gene>
    <name evidence="8" type="primary">LOC100821517</name>
    <name evidence="7" type="ORF">BRADI_3g41711v3</name>
</gene>
<dbReference type="PANTHER" id="PTHR10209">
    <property type="entry name" value="OXIDOREDUCTASE, 2OG-FE II OXYGENASE FAMILY PROTEIN"/>
    <property type="match status" value="1"/>
</dbReference>
<dbReference type="SUPFAM" id="SSF51197">
    <property type="entry name" value="Clavaminate synthase-like"/>
    <property type="match status" value="1"/>
</dbReference>
<dbReference type="RefSeq" id="XP_024317765.1">
    <property type="nucleotide sequence ID" value="XM_024461997.1"/>
</dbReference>
<keyword evidence="9" id="KW-1185">Reference proteome</keyword>
<dbReference type="KEGG" id="bdi:100821517"/>
<evidence type="ECO:0000256" key="3">
    <source>
        <dbReference type="ARBA" id="ARBA00023002"/>
    </source>
</evidence>
<dbReference type="Proteomes" id="UP000008810">
    <property type="component" value="Chromosome 3"/>
</dbReference>
<keyword evidence="4 5" id="KW-0408">Iron</keyword>
<dbReference type="STRING" id="15368.A0A2K2D2L9"/>
<evidence type="ECO:0000259" key="6">
    <source>
        <dbReference type="PROSITE" id="PS51471"/>
    </source>
</evidence>
<dbReference type="InterPro" id="IPR005123">
    <property type="entry name" value="Oxoglu/Fe-dep_dioxygenase_dom"/>
</dbReference>
<evidence type="ECO:0000256" key="4">
    <source>
        <dbReference type="ARBA" id="ARBA00023004"/>
    </source>
</evidence>
<reference evidence="7" key="2">
    <citation type="submission" date="2017-06" db="EMBL/GenBank/DDBJ databases">
        <title>WGS assembly of Brachypodium distachyon.</title>
        <authorList>
            <consortium name="The International Brachypodium Initiative"/>
            <person name="Lucas S."/>
            <person name="Harmon-Smith M."/>
            <person name="Lail K."/>
            <person name="Tice H."/>
            <person name="Grimwood J."/>
            <person name="Bruce D."/>
            <person name="Barry K."/>
            <person name="Shu S."/>
            <person name="Lindquist E."/>
            <person name="Wang M."/>
            <person name="Pitluck S."/>
            <person name="Vogel J.P."/>
            <person name="Garvin D.F."/>
            <person name="Mockler T.C."/>
            <person name="Schmutz J."/>
            <person name="Rokhsar D."/>
            <person name="Bevan M.W."/>
        </authorList>
    </citation>
    <scope>NUCLEOTIDE SEQUENCE</scope>
    <source>
        <strain evidence="7">Bd21</strain>
    </source>
</reference>
<dbReference type="FunFam" id="2.60.120.330:FF:000026">
    <property type="entry name" value="DIBOA-glucoside dioxygenase BX6"/>
    <property type="match status" value="1"/>
</dbReference>
<evidence type="ECO:0000256" key="2">
    <source>
        <dbReference type="ARBA" id="ARBA00022723"/>
    </source>
</evidence>
<dbReference type="Gramene" id="PNT68515">
    <property type="protein sequence ID" value="PNT68515"/>
    <property type="gene ID" value="BRADI_3g41711v3"/>
</dbReference>
<dbReference type="Pfam" id="PF03171">
    <property type="entry name" value="2OG-FeII_Oxy"/>
    <property type="match status" value="1"/>
</dbReference>
<name>A0A2K2D2L9_BRADI</name>
<dbReference type="Gene3D" id="2.60.120.330">
    <property type="entry name" value="B-lactam Antibiotic, Isopenicillin N Synthase, Chain"/>
    <property type="match status" value="1"/>
</dbReference>
<organism evidence="7">
    <name type="scientific">Brachypodium distachyon</name>
    <name type="common">Purple false brome</name>
    <name type="synonym">Trachynia distachya</name>
    <dbReference type="NCBI Taxonomy" id="15368"/>
    <lineage>
        <taxon>Eukaryota</taxon>
        <taxon>Viridiplantae</taxon>
        <taxon>Streptophyta</taxon>
        <taxon>Embryophyta</taxon>
        <taxon>Tracheophyta</taxon>
        <taxon>Spermatophyta</taxon>
        <taxon>Magnoliopsida</taxon>
        <taxon>Liliopsida</taxon>
        <taxon>Poales</taxon>
        <taxon>Poaceae</taxon>
        <taxon>BOP clade</taxon>
        <taxon>Pooideae</taxon>
        <taxon>Stipodae</taxon>
        <taxon>Brachypodieae</taxon>
        <taxon>Brachypodium</taxon>
    </lineage>
</organism>
<dbReference type="EMBL" id="CM000882">
    <property type="protein sequence ID" value="PNT68515.1"/>
    <property type="molecule type" value="Genomic_DNA"/>
</dbReference>
<dbReference type="Pfam" id="PF14226">
    <property type="entry name" value="DIOX_N"/>
    <property type="match status" value="1"/>
</dbReference>
<dbReference type="AlphaFoldDB" id="A0A2K2D2L9"/>
<evidence type="ECO:0000256" key="5">
    <source>
        <dbReference type="RuleBase" id="RU003682"/>
    </source>
</evidence>
<dbReference type="InterPro" id="IPR027443">
    <property type="entry name" value="IPNS-like_sf"/>
</dbReference>
<reference evidence="7 8" key="1">
    <citation type="journal article" date="2010" name="Nature">
        <title>Genome sequencing and analysis of the model grass Brachypodium distachyon.</title>
        <authorList>
            <consortium name="International Brachypodium Initiative"/>
        </authorList>
    </citation>
    <scope>NUCLEOTIDE SEQUENCE [LARGE SCALE GENOMIC DNA]</scope>
    <source>
        <strain evidence="7 8">Bd21</strain>
    </source>
</reference>
<keyword evidence="3 5" id="KW-0560">Oxidoreductase</keyword>
<dbReference type="EnsemblPlants" id="PNT68515">
    <property type="protein sequence ID" value="PNT68515"/>
    <property type="gene ID" value="BRADI_3g41711v3"/>
</dbReference>
<dbReference type="PRINTS" id="PR00682">
    <property type="entry name" value="IPNSYNTHASE"/>
</dbReference>
<evidence type="ECO:0000313" key="7">
    <source>
        <dbReference type="EMBL" id="PNT68515.1"/>
    </source>
</evidence>
<reference evidence="8" key="3">
    <citation type="submission" date="2018-08" db="UniProtKB">
        <authorList>
            <consortium name="EnsemblPlants"/>
        </authorList>
    </citation>
    <scope>IDENTIFICATION</scope>
    <source>
        <strain evidence="8">cv. Bd21</strain>
    </source>
</reference>
<dbReference type="PANTHER" id="PTHR10209:SF662">
    <property type="entry name" value="OS01G0536400 PROTEIN"/>
    <property type="match status" value="1"/>
</dbReference>
<dbReference type="InterPro" id="IPR044861">
    <property type="entry name" value="IPNS-like_FE2OG_OXY"/>
</dbReference>
<accession>A0A2K2D2L9</accession>
<comment type="similarity">
    <text evidence="1 5">Belongs to the iron/ascorbate-dependent oxidoreductase family.</text>
</comment>
<dbReference type="OrthoDB" id="288590at2759"/>
<protein>
    <recommendedName>
        <fullName evidence="6">Fe2OG dioxygenase domain-containing protein</fullName>
    </recommendedName>
</protein>
<dbReference type="PROSITE" id="PS51471">
    <property type="entry name" value="FE2OG_OXY"/>
    <property type="match status" value="1"/>
</dbReference>
<evidence type="ECO:0000313" key="8">
    <source>
        <dbReference type="EnsemblPlants" id="PNT68515"/>
    </source>
</evidence>
<evidence type="ECO:0000256" key="1">
    <source>
        <dbReference type="ARBA" id="ARBA00008056"/>
    </source>
</evidence>
<dbReference type="ExpressionAtlas" id="A0A2K2D2L9">
    <property type="expression patterns" value="differential"/>
</dbReference>
<dbReference type="GO" id="GO:0051213">
    <property type="term" value="F:dioxygenase activity"/>
    <property type="evidence" value="ECO:0007669"/>
    <property type="project" value="UniProtKB-ARBA"/>
</dbReference>
<proteinExistence type="inferred from homology"/>